<dbReference type="PROSITE" id="PS50048">
    <property type="entry name" value="ZN2_CY6_FUNGAL_2"/>
    <property type="match status" value="1"/>
</dbReference>
<dbReference type="Gene3D" id="4.10.240.10">
    <property type="entry name" value="Zn(2)-C6 fungal-type DNA-binding domain"/>
    <property type="match status" value="1"/>
</dbReference>
<dbReference type="GO" id="GO:0003677">
    <property type="term" value="F:DNA binding"/>
    <property type="evidence" value="ECO:0007669"/>
    <property type="project" value="UniProtKB-KW"/>
</dbReference>
<keyword evidence="7" id="KW-1185">Reference proteome</keyword>
<evidence type="ECO:0000256" key="1">
    <source>
        <dbReference type="ARBA" id="ARBA00004123"/>
    </source>
</evidence>
<comment type="caution">
    <text evidence="6">The sequence shown here is derived from an EMBL/GenBank/DDBJ whole genome shotgun (WGS) entry which is preliminary data.</text>
</comment>
<evidence type="ECO:0000313" key="6">
    <source>
        <dbReference type="EMBL" id="KAF2098709.1"/>
    </source>
</evidence>
<dbReference type="InterPro" id="IPR001138">
    <property type="entry name" value="Zn2Cys6_DnaBD"/>
</dbReference>
<dbReference type="GO" id="GO:0005634">
    <property type="term" value="C:nucleus"/>
    <property type="evidence" value="ECO:0007669"/>
    <property type="project" value="UniProtKB-SubCell"/>
</dbReference>
<dbReference type="CDD" id="cd12148">
    <property type="entry name" value="fungal_TF_MHR"/>
    <property type="match status" value="1"/>
</dbReference>
<dbReference type="PROSITE" id="PS00463">
    <property type="entry name" value="ZN2_CY6_FUNGAL_1"/>
    <property type="match status" value="1"/>
</dbReference>
<evidence type="ECO:0000256" key="2">
    <source>
        <dbReference type="ARBA" id="ARBA00022723"/>
    </source>
</evidence>
<reference evidence="6" key="1">
    <citation type="journal article" date="2020" name="Stud. Mycol.">
        <title>101 Dothideomycetes genomes: a test case for predicting lifestyles and emergence of pathogens.</title>
        <authorList>
            <person name="Haridas S."/>
            <person name="Albert R."/>
            <person name="Binder M."/>
            <person name="Bloem J."/>
            <person name="Labutti K."/>
            <person name="Salamov A."/>
            <person name="Andreopoulos B."/>
            <person name="Baker S."/>
            <person name="Barry K."/>
            <person name="Bills G."/>
            <person name="Bluhm B."/>
            <person name="Cannon C."/>
            <person name="Castanera R."/>
            <person name="Culley D."/>
            <person name="Daum C."/>
            <person name="Ezra D."/>
            <person name="Gonzalez J."/>
            <person name="Henrissat B."/>
            <person name="Kuo A."/>
            <person name="Liang C."/>
            <person name="Lipzen A."/>
            <person name="Lutzoni F."/>
            <person name="Magnuson J."/>
            <person name="Mondo S."/>
            <person name="Nolan M."/>
            <person name="Ohm R."/>
            <person name="Pangilinan J."/>
            <person name="Park H.-J."/>
            <person name="Ramirez L."/>
            <person name="Alfaro M."/>
            <person name="Sun H."/>
            <person name="Tritt A."/>
            <person name="Yoshinaga Y."/>
            <person name="Zwiers L.-H."/>
            <person name="Turgeon B."/>
            <person name="Goodwin S."/>
            <person name="Spatafora J."/>
            <person name="Crous P."/>
            <person name="Grigoriev I."/>
        </authorList>
    </citation>
    <scope>NUCLEOTIDE SEQUENCE</scope>
    <source>
        <strain evidence="6">CBS 133067</strain>
    </source>
</reference>
<dbReference type="Proteomes" id="UP000799772">
    <property type="component" value="Unassembled WGS sequence"/>
</dbReference>
<dbReference type="SUPFAM" id="SSF57701">
    <property type="entry name" value="Zn2/Cys6 DNA-binding domain"/>
    <property type="match status" value="1"/>
</dbReference>
<protein>
    <recommendedName>
        <fullName evidence="5">Zn(2)-C6 fungal-type domain-containing protein</fullName>
    </recommendedName>
</protein>
<dbReference type="SMART" id="SM00066">
    <property type="entry name" value="GAL4"/>
    <property type="match status" value="1"/>
</dbReference>
<dbReference type="AlphaFoldDB" id="A0A9P4MAF5"/>
<keyword evidence="2" id="KW-0479">Metal-binding</keyword>
<evidence type="ECO:0000256" key="3">
    <source>
        <dbReference type="ARBA" id="ARBA00023125"/>
    </source>
</evidence>
<accession>A0A9P4MAF5</accession>
<gene>
    <name evidence="6" type="ORF">NA57DRAFT_56355</name>
</gene>
<dbReference type="InterPro" id="IPR050987">
    <property type="entry name" value="AtrR-like"/>
</dbReference>
<feature type="domain" description="Zn(2)-C6 fungal-type" evidence="5">
    <location>
        <begin position="85"/>
        <end position="115"/>
    </location>
</feature>
<dbReference type="Pfam" id="PF00172">
    <property type="entry name" value="Zn_clus"/>
    <property type="match status" value="1"/>
</dbReference>
<dbReference type="EMBL" id="ML978126">
    <property type="protein sequence ID" value="KAF2098709.1"/>
    <property type="molecule type" value="Genomic_DNA"/>
</dbReference>
<dbReference type="PANTHER" id="PTHR46910">
    <property type="entry name" value="TRANSCRIPTION FACTOR PDR1"/>
    <property type="match status" value="1"/>
</dbReference>
<organism evidence="6 7">
    <name type="scientific">Rhizodiscina lignyota</name>
    <dbReference type="NCBI Taxonomy" id="1504668"/>
    <lineage>
        <taxon>Eukaryota</taxon>
        <taxon>Fungi</taxon>
        <taxon>Dikarya</taxon>
        <taxon>Ascomycota</taxon>
        <taxon>Pezizomycotina</taxon>
        <taxon>Dothideomycetes</taxon>
        <taxon>Pleosporomycetidae</taxon>
        <taxon>Aulographales</taxon>
        <taxon>Rhizodiscinaceae</taxon>
        <taxon>Rhizodiscina</taxon>
    </lineage>
</organism>
<dbReference type="GO" id="GO:0000981">
    <property type="term" value="F:DNA-binding transcription factor activity, RNA polymerase II-specific"/>
    <property type="evidence" value="ECO:0007669"/>
    <property type="project" value="InterPro"/>
</dbReference>
<dbReference type="GO" id="GO:0008270">
    <property type="term" value="F:zinc ion binding"/>
    <property type="evidence" value="ECO:0007669"/>
    <property type="project" value="InterPro"/>
</dbReference>
<evidence type="ECO:0000259" key="5">
    <source>
        <dbReference type="PROSITE" id="PS50048"/>
    </source>
</evidence>
<keyword evidence="4" id="KW-0539">Nucleus</keyword>
<comment type="subcellular location">
    <subcellularLocation>
        <location evidence="1">Nucleus</location>
    </subcellularLocation>
</comment>
<dbReference type="InterPro" id="IPR036864">
    <property type="entry name" value="Zn2-C6_fun-type_DNA-bd_sf"/>
</dbReference>
<proteinExistence type="predicted"/>
<name>A0A9P4MAF5_9PEZI</name>
<dbReference type="CDD" id="cd00067">
    <property type="entry name" value="GAL4"/>
    <property type="match status" value="1"/>
</dbReference>
<sequence length="430" mass="48089">MLTRGDRHCAENRRGAHDVSALFNLVSIYDSLTAVSLERGRVDRKVEDLSGATAALCQCAWSSDFCGVPFTVSPIATIFSTHNPACDSCRVKKIRCGRERPLCLNCKRNRLQCTFSDRGKRPNQNQKVIENLGGLHERLESIDNSLVKLMDMMQHNLPPNSSPALGSLNPAAMDYFGASKINDAEVLSSQDVETEARFCGDSQLETSHHVLSSGANKELYYGPLSLFSIQCKAEKSLLELQKSDSIADDQLQHCLDIFAKLKANLVEKSCFGRPTKQSNDAYMQIPPKGLLKASLALYFSRYHWRAPIFDENKLRERVDLIYDNPSDPSRNAMAVICNCIVVRSLTIRIEDSLLTSGDSGHSNGLGMDVEFVKEFLEHARSGLDNSDLVFQPRLLNVQALILLMTVGCLFRRKSQMTLFQHAFHSEFDYP</sequence>
<dbReference type="OrthoDB" id="103819at2759"/>
<dbReference type="PANTHER" id="PTHR46910:SF3">
    <property type="entry name" value="HALOTOLERANCE PROTEIN 9-RELATED"/>
    <property type="match status" value="1"/>
</dbReference>
<evidence type="ECO:0000256" key="4">
    <source>
        <dbReference type="ARBA" id="ARBA00023242"/>
    </source>
</evidence>
<keyword evidence="3" id="KW-0238">DNA-binding</keyword>
<evidence type="ECO:0000313" key="7">
    <source>
        <dbReference type="Proteomes" id="UP000799772"/>
    </source>
</evidence>